<feature type="compositionally biased region" description="Low complexity" evidence="1">
    <location>
        <begin position="309"/>
        <end position="329"/>
    </location>
</feature>
<evidence type="ECO:0000313" key="4">
    <source>
        <dbReference type="Proteomes" id="UP000748756"/>
    </source>
</evidence>
<protein>
    <recommendedName>
        <fullName evidence="2">PPM-type phosphatase domain-containing protein</fullName>
    </recommendedName>
</protein>
<feature type="compositionally biased region" description="Polar residues" evidence="1">
    <location>
        <begin position="330"/>
        <end position="339"/>
    </location>
</feature>
<accession>A0A9P5S760</accession>
<sequence length="852" mass="93898">MDSLTAYIPSDDPPSSRQVDDTSNNNNTLQQTQGQVPTTTATTIITTDIVDIKNNSPRRAQEQPPPQQDIARDECTPVQSADASHTPQEPRLHDNNNNNSASASAAETTSSEKQFTRGSSSSFRQPLPQLTRDTPLPTVSSFNLLPQQLKQPLFVAIARVLVVYGNAWQSAPELVEGIRLYELVTLRGNTPKSTVQGAISTALSLAHSLKTFEPIEKRRAQGTTYYRMAPKALDPSLELKVVDSDATESDSTSTTARKKQSGSSSLARSAITRPKARVKAPTTNAKRKQKLSSDTSIKSKKRKPITGWASDTLSSGSSDDDSMVSAATARKTNGQTRQKSTIDTRKGSPSSTITRPKPPVRKDSIPNGLKKLPKGYVYDTEINQSALMNLSVNPSQTGEYMQHLKGKNALENNYPDRRGEFGVDLTQEPSTFALEQQTGYTYPRLRNSRRERLPKADCEDGFAITDLKHNGAFLGRMFCLTDGHGGRACSSFVIATIPGAMQVILGKYKPQDLSLPNVQELVKSQISEAVRLIDKEYLDYKKQQYMLYKEKKITDDPGSDDPVNPVLSCKPDITFIDISNIQQGFLLMASDGLWDYVQKSHHRTQDQNLTVSQFVGDKVDRGWNHQRIVHTLSDRESSAGLYSDSIQEYDDFTAILVTFGKQQLLQQQKQYQDHEDRQILLHQQRLQEQFLLEQKRLAEAAAFEQKMRDMEMIRLEQANLRKLEAAANASGDETLSDSSLANKTVVIPMAHVVAATSEVDAMVVEEVTPAPLTSTGTTPFSAPTPSSRSGTQQQTAKKIQLIDTILNEQSPSSMATGSTESTEADDDGTQNQVSPTGAAMQEDNQDVDMLST</sequence>
<feature type="region of interest" description="Disordered" evidence="1">
    <location>
        <begin position="770"/>
        <end position="852"/>
    </location>
</feature>
<feature type="region of interest" description="Disordered" evidence="1">
    <location>
        <begin position="244"/>
        <end position="370"/>
    </location>
</feature>
<dbReference type="InterPro" id="IPR015655">
    <property type="entry name" value="PP2C"/>
</dbReference>
<feature type="compositionally biased region" description="Low complexity" evidence="1">
    <location>
        <begin position="22"/>
        <end position="49"/>
    </location>
</feature>
<dbReference type="Gene3D" id="3.60.40.10">
    <property type="entry name" value="PPM-type phosphatase domain"/>
    <property type="match status" value="2"/>
</dbReference>
<dbReference type="Pfam" id="PF00481">
    <property type="entry name" value="PP2C"/>
    <property type="match status" value="1"/>
</dbReference>
<feature type="compositionally biased region" description="Polar residues" evidence="1">
    <location>
        <begin position="77"/>
        <end position="87"/>
    </location>
</feature>
<feature type="compositionally biased region" description="Polar residues" evidence="1">
    <location>
        <begin position="806"/>
        <end position="821"/>
    </location>
</feature>
<keyword evidence="4" id="KW-1185">Reference proteome</keyword>
<dbReference type="OrthoDB" id="10025511at2759"/>
<dbReference type="Proteomes" id="UP000748756">
    <property type="component" value="Unassembled WGS sequence"/>
</dbReference>
<evidence type="ECO:0000313" key="3">
    <source>
        <dbReference type="EMBL" id="KAF9154898.1"/>
    </source>
</evidence>
<evidence type="ECO:0000259" key="2">
    <source>
        <dbReference type="Pfam" id="PF00481"/>
    </source>
</evidence>
<comment type="caution">
    <text evidence="3">The sequence shown here is derived from an EMBL/GenBank/DDBJ whole genome shotgun (WGS) entry which is preliminary data.</text>
</comment>
<dbReference type="GO" id="GO:0004722">
    <property type="term" value="F:protein serine/threonine phosphatase activity"/>
    <property type="evidence" value="ECO:0007669"/>
    <property type="project" value="InterPro"/>
</dbReference>
<reference evidence="3" key="1">
    <citation type="journal article" date="2020" name="Fungal Divers.">
        <title>Resolving the Mortierellaceae phylogeny through synthesis of multi-gene phylogenetics and phylogenomics.</title>
        <authorList>
            <person name="Vandepol N."/>
            <person name="Liber J."/>
            <person name="Desiro A."/>
            <person name="Na H."/>
            <person name="Kennedy M."/>
            <person name="Barry K."/>
            <person name="Grigoriev I.V."/>
            <person name="Miller A.N."/>
            <person name="O'Donnell K."/>
            <person name="Stajich J.E."/>
            <person name="Bonito G."/>
        </authorList>
    </citation>
    <scope>NUCLEOTIDE SEQUENCE</scope>
    <source>
        <strain evidence="3">NRRL 6426</strain>
    </source>
</reference>
<dbReference type="AlphaFoldDB" id="A0A9P5S760"/>
<evidence type="ECO:0000256" key="1">
    <source>
        <dbReference type="SAM" id="MobiDB-lite"/>
    </source>
</evidence>
<organism evidence="3 4">
    <name type="scientific">Linnemannia schmuckeri</name>
    <dbReference type="NCBI Taxonomy" id="64567"/>
    <lineage>
        <taxon>Eukaryota</taxon>
        <taxon>Fungi</taxon>
        <taxon>Fungi incertae sedis</taxon>
        <taxon>Mucoromycota</taxon>
        <taxon>Mortierellomycotina</taxon>
        <taxon>Mortierellomycetes</taxon>
        <taxon>Mortierellales</taxon>
        <taxon>Mortierellaceae</taxon>
        <taxon>Linnemannia</taxon>
    </lineage>
</organism>
<feature type="compositionally biased region" description="Low complexity" evidence="1">
    <location>
        <begin position="95"/>
        <end position="112"/>
    </location>
</feature>
<dbReference type="InterPro" id="IPR001932">
    <property type="entry name" value="PPM-type_phosphatase-like_dom"/>
</dbReference>
<dbReference type="PANTHER" id="PTHR13832">
    <property type="entry name" value="PROTEIN PHOSPHATASE 2C"/>
    <property type="match status" value="1"/>
</dbReference>
<proteinExistence type="predicted"/>
<gene>
    <name evidence="3" type="ORF">BG015_011681</name>
</gene>
<name>A0A9P5S760_9FUNG</name>
<feature type="compositionally biased region" description="Polar residues" evidence="1">
    <location>
        <begin position="771"/>
        <end position="797"/>
    </location>
</feature>
<dbReference type="PANTHER" id="PTHR13832:SF827">
    <property type="entry name" value="PROTEIN PHOSPHATASE 1L"/>
    <property type="match status" value="1"/>
</dbReference>
<feature type="domain" description="PPM-type phosphatase" evidence="2">
    <location>
        <begin position="552"/>
        <end position="600"/>
    </location>
</feature>
<dbReference type="InterPro" id="IPR036457">
    <property type="entry name" value="PPM-type-like_dom_sf"/>
</dbReference>
<dbReference type="EMBL" id="JAAAUQ010000092">
    <property type="protein sequence ID" value="KAF9154898.1"/>
    <property type="molecule type" value="Genomic_DNA"/>
</dbReference>
<dbReference type="SUPFAM" id="SSF81606">
    <property type="entry name" value="PP2C-like"/>
    <property type="match status" value="1"/>
</dbReference>
<feature type="region of interest" description="Disordered" evidence="1">
    <location>
        <begin position="1"/>
        <end position="134"/>
    </location>
</feature>